<name>A0A934J5N2_9BACL</name>
<accession>A0A934J5N2</accession>
<dbReference type="AlphaFoldDB" id="A0A934J5N2"/>
<evidence type="ECO:0000313" key="1">
    <source>
        <dbReference type="EMBL" id="MBJ6362164.1"/>
    </source>
</evidence>
<comment type="caution">
    <text evidence="1">The sequence shown here is derived from an EMBL/GenBank/DDBJ whole genome shotgun (WGS) entry which is preliminary data.</text>
</comment>
<dbReference type="RefSeq" id="WP_199019697.1">
    <property type="nucleotide sequence ID" value="NZ_JAELUP010000065.1"/>
</dbReference>
<dbReference type="Proteomes" id="UP000640274">
    <property type="component" value="Unassembled WGS sequence"/>
</dbReference>
<dbReference type="EMBL" id="JAELUP010000065">
    <property type="protein sequence ID" value="MBJ6362164.1"/>
    <property type="molecule type" value="Genomic_DNA"/>
</dbReference>
<sequence length="146" mass="17211">MYSPLVQLDDELQYRELYNKIYCKETIYTYDGYVVSFSPKTFDHAFFSSSNRRVRDKSIFNTERATRILWIKKVLEDATLTLYAGWDTTRKKYDASRRVCLVTDDGYVVVLRKASKIKFIFVTAYVIDSDEVKQKIMASPIWSHNT</sequence>
<reference evidence="1" key="1">
    <citation type="submission" date="2020-12" db="EMBL/GenBank/DDBJ databases">
        <authorList>
            <person name="Huq M.A."/>
        </authorList>
    </citation>
    <scope>NUCLEOTIDE SEQUENCE</scope>
    <source>
        <strain evidence="1">MAHUQ-46</strain>
    </source>
</reference>
<proteinExistence type="predicted"/>
<evidence type="ECO:0000313" key="2">
    <source>
        <dbReference type="Proteomes" id="UP000640274"/>
    </source>
</evidence>
<keyword evidence="2" id="KW-1185">Reference proteome</keyword>
<protein>
    <submittedName>
        <fullName evidence="1">Uncharacterized protein</fullName>
    </submittedName>
</protein>
<organism evidence="1 2">
    <name type="scientific">Paenibacillus roseus</name>
    <dbReference type="NCBI Taxonomy" id="2798579"/>
    <lineage>
        <taxon>Bacteria</taxon>
        <taxon>Bacillati</taxon>
        <taxon>Bacillota</taxon>
        <taxon>Bacilli</taxon>
        <taxon>Bacillales</taxon>
        <taxon>Paenibacillaceae</taxon>
        <taxon>Paenibacillus</taxon>
    </lineage>
</organism>
<gene>
    <name evidence="1" type="ORF">JFN88_12890</name>
</gene>